<dbReference type="Pfam" id="PF00990">
    <property type="entry name" value="GGDEF"/>
    <property type="match status" value="1"/>
</dbReference>
<dbReference type="EC" id="2.7.7.65" evidence="1"/>
<proteinExistence type="predicted"/>
<dbReference type="InterPro" id="IPR000160">
    <property type="entry name" value="GGDEF_dom"/>
</dbReference>
<dbReference type="AlphaFoldDB" id="A0A1A8XVS9"/>
<dbReference type="SUPFAM" id="SSF55073">
    <property type="entry name" value="Nucleotide cyclase"/>
    <property type="match status" value="1"/>
</dbReference>
<dbReference type="PANTHER" id="PTHR45138:SF9">
    <property type="entry name" value="DIGUANYLATE CYCLASE DGCM-RELATED"/>
    <property type="match status" value="1"/>
</dbReference>
<dbReference type="GO" id="GO:1902201">
    <property type="term" value="P:negative regulation of bacterial-type flagellum-dependent cell motility"/>
    <property type="evidence" value="ECO:0007669"/>
    <property type="project" value="TreeGrafter"/>
</dbReference>
<dbReference type="CDD" id="cd01949">
    <property type="entry name" value="GGDEF"/>
    <property type="match status" value="1"/>
</dbReference>
<dbReference type="PANTHER" id="PTHR45138">
    <property type="entry name" value="REGULATORY COMPONENTS OF SENSORY TRANSDUCTION SYSTEM"/>
    <property type="match status" value="1"/>
</dbReference>
<keyword evidence="4" id="KW-0548">Nucleotidyltransferase</keyword>
<evidence type="ECO:0000256" key="2">
    <source>
        <dbReference type="ARBA" id="ARBA00034247"/>
    </source>
</evidence>
<gene>
    <name evidence="4" type="ORF">PROAA_290019</name>
</gene>
<dbReference type="PROSITE" id="PS50887">
    <property type="entry name" value="GGDEF"/>
    <property type="match status" value="1"/>
</dbReference>
<accession>A0A1A8XVS9</accession>
<keyword evidence="4" id="KW-0808">Transferase</keyword>
<evidence type="ECO:0000256" key="1">
    <source>
        <dbReference type="ARBA" id="ARBA00012528"/>
    </source>
</evidence>
<dbReference type="GO" id="GO:0005886">
    <property type="term" value="C:plasma membrane"/>
    <property type="evidence" value="ECO:0007669"/>
    <property type="project" value="TreeGrafter"/>
</dbReference>
<dbReference type="RefSeq" id="WP_186411325.1">
    <property type="nucleotide sequence ID" value="NZ_FLQY01000212.1"/>
</dbReference>
<evidence type="ECO:0000259" key="3">
    <source>
        <dbReference type="PROSITE" id="PS50887"/>
    </source>
</evidence>
<evidence type="ECO:0000313" key="5">
    <source>
        <dbReference type="Proteomes" id="UP000199600"/>
    </source>
</evidence>
<dbReference type="GO" id="GO:0043709">
    <property type="term" value="P:cell adhesion involved in single-species biofilm formation"/>
    <property type="evidence" value="ECO:0007669"/>
    <property type="project" value="TreeGrafter"/>
</dbReference>
<keyword evidence="5" id="KW-1185">Reference proteome</keyword>
<dbReference type="SMART" id="SM00267">
    <property type="entry name" value="GGDEF"/>
    <property type="match status" value="1"/>
</dbReference>
<dbReference type="GO" id="GO:0052621">
    <property type="term" value="F:diguanylate cyclase activity"/>
    <property type="evidence" value="ECO:0007669"/>
    <property type="project" value="UniProtKB-EC"/>
</dbReference>
<protein>
    <recommendedName>
        <fullName evidence="1">diguanylate cyclase</fullName>
        <ecNumber evidence="1">2.7.7.65</ecNumber>
    </recommendedName>
</protein>
<name>A0A1A8XVS9_9RHOO</name>
<dbReference type="Proteomes" id="UP000199600">
    <property type="component" value="Unassembled WGS sequence"/>
</dbReference>
<dbReference type="Gene3D" id="3.30.70.270">
    <property type="match status" value="1"/>
</dbReference>
<reference evidence="4 5" key="1">
    <citation type="submission" date="2016-06" db="EMBL/GenBank/DDBJ databases">
        <authorList>
            <person name="Kjaerup R.B."/>
            <person name="Dalgaard T.S."/>
            <person name="Juul-Madsen H.R."/>
        </authorList>
    </citation>
    <scope>NUCLEOTIDE SEQUENCE [LARGE SCALE GENOMIC DNA]</scope>
    <source>
        <strain evidence="4">2</strain>
    </source>
</reference>
<dbReference type="NCBIfam" id="TIGR00254">
    <property type="entry name" value="GGDEF"/>
    <property type="match status" value="1"/>
</dbReference>
<comment type="catalytic activity">
    <reaction evidence="2">
        <text>2 GTP = 3',3'-c-di-GMP + 2 diphosphate</text>
        <dbReference type="Rhea" id="RHEA:24898"/>
        <dbReference type="ChEBI" id="CHEBI:33019"/>
        <dbReference type="ChEBI" id="CHEBI:37565"/>
        <dbReference type="ChEBI" id="CHEBI:58805"/>
        <dbReference type="EC" id="2.7.7.65"/>
    </reaction>
</comment>
<dbReference type="InterPro" id="IPR043128">
    <property type="entry name" value="Rev_trsase/Diguanyl_cyclase"/>
</dbReference>
<evidence type="ECO:0000313" key="4">
    <source>
        <dbReference type="EMBL" id="SBT08707.1"/>
    </source>
</evidence>
<dbReference type="InterPro" id="IPR050469">
    <property type="entry name" value="Diguanylate_Cyclase"/>
</dbReference>
<dbReference type="FunFam" id="3.30.70.270:FF:000001">
    <property type="entry name" value="Diguanylate cyclase domain protein"/>
    <property type="match status" value="1"/>
</dbReference>
<feature type="domain" description="GGDEF" evidence="3">
    <location>
        <begin position="161"/>
        <end position="290"/>
    </location>
</feature>
<dbReference type="EMBL" id="FLQY01000212">
    <property type="protein sequence ID" value="SBT08707.1"/>
    <property type="molecule type" value="Genomic_DNA"/>
</dbReference>
<sequence length="318" mass="35172">MRAVAVLLGDGADVGILSRDAQGETVLRVFSGVTIMNSAVFLWPEFLQDVRSDGKLVTRCIRGRNCGALMLQSSELGSEQTILAYDVNQLDAAEHAEEIASLARMYSNQIKLLDYSELDSLTRLLNRKTFDETFDRLLTVSSTDMPDDDFDDRRSSPDMGSQAWLCVVDVDHFKRVNDSFGHLFGDEVLLRMGKLMRKTFRGADRLFRFGGEEFVVILNAETEALASTGFNRFRESVESHEFPQVGKVTCSIGFTAVSNIDVPTDVVGRADEALYYAKEHGRNQVCCYESLVAAGAIAKAKAVEAAVDEDFDIDALFG</sequence>
<organism evidence="4 5">
    <name type="scientific">Candidatus Propionivibrio aalborgensis</name>
    <dbReference type="NCBI Taxonomy" id="1860101"/>
    <lineage>
        <taxon>Bacteria</taxon>
        <taxon>Pseudomonadati</taxon>
        <taxon>Pseudomonadota</taxon>
        <taxon>Betaproteobacteria</taxon>
        <taxon>Rhodocyclales</taxon>
        <taxon>Rhodocyclaceae</taxon>
        <taxon>Propionivibrio</taxon>
    </lineage>
</organism>
<dbReference type="InterPro" id="IPR029787">
    <property type="entry name" value="Nucleotide_cyclase"/>
</dbReference>